<organism evidence="8 9">
    <name type="scientific">Sphaerochaeta pleomorpha (strain ATCC BAA-1885 / DSM 22778 / Grapes)</name>
    <dbReference type="NCBI Taxonomy" id="158190"/>
    <lineage>
        <taxon>Bacteria</taxon>
        <taxon>Pseudomonadati</taxon>
        <taxon>Spirochaetota</taxon>
        <taxon>Spirochaetia</taxon>
        <taxon>Spirochaetales</taxon>
        <taxon>Sphaerochaetaceae</taxon>
        <taxon>Sphaerochaeta</taxon>
    </lineage>
</organism>
<gene>
    <name evidence="8" type="ordered locus">SpiGrapes_2534</name>
</gene>
<dbReference type="EMBL" id="CP003155">
    <property type="protein sequence ID" value="AEV30295.1"/>
    <property type="molecule type" value="Genomic_DNA"/>
</dbReference>
<dbReference type="Pfam" id="PF01547">
    <property type="entry name" value="SBP_bac_1"/>
    <property type="match status" value="1"/>
</dbReference>
<evidence type="ECO:0000256" key="5">
    <source>
        <dbReference type="ARBA" id="ARBA00022448"/>
    </source>
</evidence>
<dbReference type="Proteomes" id="UP000005632">
    <property type="component" value="Chromosome"/>
</dbReference>
<proteinExistence type="inferred from homology"/>
<evidence type="ECO:0000256" key="4">
    <source>
        <dbReference type="ARBA" id="ARBA00017470"/>
    </source>
</evidence>
<evidence type="ECO:0000256" key="6">
    <source>
        <dbReference type="ARBA" id="ARBA00022729"/>
    </source>
</evidence>
<evidence type="ECO:0000313" key="9">
    <source>
        <dbReference type="Proteomes" id="UP000005632"/>
    </source>
</evidence>
<comment type="similarity">
    <text evidence="2">Belongs to the bacterial solute-binding protein 1 family.</text>
</comment>
<dbReference type="STRING" id="158190.SpiGrapes_2534"/>
<dbReference type="PANTHER" id="PTHR43649">
    <property type="entry name" value="ARABINOSE-BINDING PROTEIN-RELATED"/>
    <property type="match status" value="1"/>
</dbReference>
<dbReference type="SUPFAM" id="SSF53850">
    <property type="entry name" value="Periplasmic binding protein-like II"/>
    <property type="match status" value="1"/>
</dbReference>
<evidence type="ECO:0000256" key="3">
    <source>
        <dbReference type="ARBA" id="ARBA00011557"/>
    </source>
</evidence>
<dbReference type="eggNOG" id="COG1653">
    <property type="taxonomic scope" value="Bacteria"/>
</dbReference>
<dbReference type="Gene3D" id="3.40.190.10">
    <property type="entry name" value="Periplasmic binding protein-like II"/>
    <property type="match status" value="2"/>
</dbReference>
<dbReference type="KEGG" id="sgp:SpiGrapes_2534"/>
<feature type="signal peptide" evidence="7">
    <location>
        <begin position="1"/>
        <end position="23"/>
    </location>
</feature>
<dbReference type="InterPro" id="IPR050490">
    <property type="entry name" value="Bact_solute-bd_prot1"/>
</dbReference>
<keyword evidence="9" id="KW-1185">Reference proteome</keyword>
<protein>
    <recommendedName>
        <fullName evidence="4">sn-glycerol-3-phosphate-binding periplasmic protein UgpB</fullName>
    </recommendedName>
</protein>
<keyword evidence="5" id="KW-0813">Transport</keyword>
<comment type="subcellular location">
    <subcellularLocation>
        <location evidence="1">Periplasm</location>
    </subcellularLocation>
</comment>
<reference evidence="8 9" key="1">
    <citation type="submission" date="2011-11" db="EMBL/GenBank/DDBJ databases">
        <title>Complete sequence of Spirochaeta sp. grapes.</title>
        <authorList>
            <consortium name="US DOE Joint Genome Institute"/>
            <person name="Lucas S."/>
            <person name="Han J."/>
            <person name="Lapidus A."/>
            <person name="Cheng J.-F."/>
            <person name="Goodwin L."/>
            <person name="Pitluck S."/>
            <person name="Peters L."/>
            <person name="Ovchinnikova G."/>
            <person name="Munk A.C."/>
            <person name="Detter J.C."/>
            <person name="Han C."/>
            <person name="Tapia R."/>
            <person name="Land M."/>
            <person name="Hauser L."/>
            <person name="Kyrpides N."/>
            <person name="Ivanova N."/>
            <person name="Pagani I."/>
            <person name="Ritalahtilisa K."/>
            <person name="Loeffler F."/>
            <person name="Woyke T."/>
        </authorList>
    </citation>
    <scope>NUCLEOTIDE SEQUENCE [LARGE SCALE GENOMIC DNA]</scope>
    <source>
        <strain evidence="9">ATCC BAA-1885 / DSM 22778 / Grapes</strain>
    </source>
</reference>
<evidence type="ECO:0000256" key="1">
    <source>
        <dbReference type="ARBA" id="ARBA00004418"/>
    </source>
</evidence>
<sequence length="422" mass="45317">MLRKSKTLAVLLVVLSLVFPLFAQGQTEASTPKEVELRWASIWVGNDSKAPAVEALVNEFNAANAGKIKVVIEPQPDYNAYEQKVRTSLAAGQAPADIFTIKFNPTTATFYQSKLLMDFAKVMDSEWKSTFDAGSLAQSTVDGVLRSLPMEVAILPIWYNMDAFKSVGVTSVPKTMDELMSAFDKLKAAGIAPSSQMTGDTNAWTSMIWFSHLAVSLGGVNVWDKPFTDPAFVQAATILKKVITDYSTADAVGLGAGGSGGHFLAGRTAVFSNGPWYAGRADLAATPFFNSIKIDKLAPAGSTSDFMISRLQANICAASTNDKAKEAAILEFMKYLTSKASIARIAESSGAMFAIKSGYMPVKPLQKQFYELANSVSATSFDLEAALGAEVTLEFAQQLGALALGNITPEEFCALVDRKIER</sequence>
<feature type="chain" id="PRO_5003513912" description="sn-glycerol-3-phosphate-binding periplasmic protein UgpB" evidence="7">
    <location>
        <begin position="24"/>
        <end position="422"/>
    </location>
</feature>
<dbReference type="OrthoDB" id="9798191at2"/>
<evidence type="ECO:0000256" key="7">
    <source>
        <dbReference type="SAM" id="SignalP"/>
    </source>
</evidence>
<dbReference type="RefSeq" id="WP_014271135.1">
    <property type="nucleotide sequence ID" value="NC_016633.1"/>
</dbReference>
<evidence type="ECO:0000256" key="2">
    <source>
        <dbReference type="ARBA" id="ARBA00008520"/>
    </source>
</evidence>
<keyword evidence="8" id="KW-0762">Sugar transport</keyword>
<dbReference type="InterPro" id="IPR006059">
    <property type="entry name" value="SBP"/>
</dbReference>
<dbReference type="GO" id="GO:0042597">
    <property type="term" value="C:periplasmic space"/>
    <property type="evidence" value="ECO:0007669"/>
    <property type="project" value="UniProtKB-SubCell"/>
</dbReference>
<accession>G8QU48</accession>
<dbReference type="PANTHER" id="PTHR43649:SF31">
    <property type="entry name" value="SN-GLYCEROL-3-PHOSPHATE-BINDING PERIPLASMIC PROTEIN UGPB"/>
    <property type="match status" value="1"/>
</dbReference>
<evidence type="ECO:0000313" key="8">
    <source>
        <dbReference type="EMBL" id="AEV30295.1"/>
    </source>
</evidence>
<name>G8QU48_SPHPG</name>
<comment type="subunit">
    <text evidence="3">The complex is composed of two ATP-binding proteins (UgpC), two transmembrane proteins (UgpA and UgpE) and a solute-binding protein (UgpB).</text>
</comment>
<dbReference type="AlphaFoldDB" id="G8QU48"/>
<dbReference type="HOGENOM" id="CLU_031285_12_0_12"/>
<keyword evidence="6 7" id="KW-0732">Signal</keyword>